<name>A0A2N1PR07_9BACT</name>
<gene>
    <name evidence="2" type="ORF">CVV64_07830</name>
</gene>
<feature type="transmembrane region" description="Helical" evidence="1">
    <location>
        <begin position="245"/>
        <end position="266"/>
    </location>
</feature>
<proteinExistence type="predicted"/>
<dbReference type="EMBL" id="PGXC01000004">
    <property type="protein sequence ID" value="PKK90778.1"/>
    <property type="molecule type" value="Genomic_DNA"/>
</dbReference>
<evidence type="ECO:0000256" key="1">
    <source>
        <dbReference type="SAM" id="Phobius"/>
    </source>
</evidence>
<keyword evidence="1" id="KW-0812">Transmembrane</keyword>
<feature type="transmembrane region" description="Helical" evidence="1">
    <location>
        <begin position="75"/>
        <end position="96"/>
    </location>
</feature>
<sequence length="292" mass="31036">MLSILAGLVFPFLTIMKPALPWLLGLLLFAAYMREGLSVRGVLKKISISYIPVSILLMLLAGTFLSGFLEGPFKAGFIMASFTPPALGAPVVAAIIGADLEMVVGNVLVMNLLAPFYMALAAFMWLPADAGIGAAEVFVCIAPIAILPLLTALIFRKVTIFLKPGQFITSLTGKMGPWILSIVVMTAVSSAAVWLRALNVRELLLNVSMVGVLVTISYVFGALLHRKSCGAGALIFGHRNSGLTIYLALASFGGGATVPMVIYMIFHHMINSFLMFFACGGSFVPPCAVEES</sequence>
<dbReference type="InterPro" id="IPR038770">
    <property type="entry name" value="Na+/solute_symporter_sf"/>
</dbReference>
<protein>
    <recommendedName>
        <fullName evidence="4">Bile acid:sodium symporter</fullName>
    </recommendedName>
</protein>
<evidence type="ECO:0000313" key="3">
    <source>
        <dbReference type="Proteomes" id="UP000233256"/>
    </source>
</evidence>
<organism evidence="2 3">
    <name type="scientific">Candidatus Wallbacteria bacterium HGW-Wallbacteria-1</name>
    <dbReference type="NCBI Taxonomy" id="2013854"/>
    <lineage>
        <taxon>Bacteria</taxon>
        <taxon>Candidatus Walliibacteriota</taxon>
    </lineage>
</organism>
<feature type="transmembrane region" description="Helical" evidence="1">
    <location>
        <begin position="6"/>
        <end position="29"/>
    </location>
</feature>
<evidence type="ECO:0000313" key="2">
    <source>
        <dbReference type="EMBL" id="PKK90778.1"/>
    </source>
</evidence>
<reference evidence="2 3" key="1">
    <citation type="journal article" date="2017" name="ISME J.">
        <title>Potential for microbial H2 and metal transformations associated with novel bacteria and archaea in deep terrestrial subsurface sediments.</title>
        <authorList>
            <person name="Hernsdorf A.W."/>
            <person name="Amano Y."/>
            <person name="Miyakawa K."/>
            <person name="Ise K."/>
            <person name="Suzuki Y."/>
            <person name="Anantharaman K."/>
            <person name="Probst A."/>
            <person name="Burstein D."/>
            <person name="Thomas B.C."/>
            <person name="Banfield J.F."/>
        </authorList>
    </citation>
    <scope>NUCLEOTIDE SEQUENCE [LARGE SCALE GENOMIC DNA]</scope>
    <source>
        <strain evidence="2">HGW-Wallbacteria-1</strain>
    </source>
</reference>
<accession>A0A2N1PR07</accession>
<keyword evidence="1" id="KW-0472">Membrane</keyword>
<dbReference type="Gene3D" id="1.20.1530.20">
    <property type="match status" value="1"/>
</dbReference>
<dbReference type="AlphaFoldDB" id="A0A2N1PR07"/>
<feature type="transmembrane region" description="Helical" evidence="1">
    <location>
        <begin position="203"/>
        <end position="224"/>
    </location>
</feature>
<feature type="transmembrane region" description="Helical" evidence="1">
    <location>
        <begin position="50"/>
        <end position="69"/>
    </location>
</feature>
<evidence type="ECO:0008006" key="4">
    <source>
        <dbReference type="Google" id="ProtNLM"/>
    </source>
</evidence>
<feature type="transmembrane region" description="Helical" evidence="1">
    <location>
        <begin position="132"/>
        <end position="155"/>
    </location>
</feature>
<keyword evidence="1" id="KW-1133">Transmembrane helix</keyword>
<comment type="caution">
    <text evidence="2">The sequence shown here is derived from an EMBL/GenBank/DDBJ whole genome shotgun (WGS) entry which is preliminary data.</text>
</comment>
<feature type="transmembrane region" description="Helical" evidence="1">
    <location>
        <begin position="103"/>
        <end position="126"/>
    </location>
</feature>
<dbReference type="Proteomes" id="UP000233256">
    <property type="component" value="Unassembled WGS sequence"/>
</dbReference>
<feature type="transmembrane region" description="Helical" evidence="1">
    <location>
        <begin position="176"/>
        <end position="197"/>
    </location>
</feature>